<dbReference type="SMART" id="SM00185">
    <property type="entry name" value="ARM"/>
    <property type="match status" value="6"/>
</dbReference>
<organism evidence="3 4">
    <name type="scientific">Aristolochia fimbriata</name>
    <name type="common">White veined hardy Dutchman's pipe vine</name>
    <dbReference type="NCBI Taxonomy" id="158543"/>
    <lineage>
        <taxon>Eukaryota</taxon>
        <taxon>Viridiplantae</taxon>
        <taxon>Streptophyta</taxon>
        <taxon>Embryophyta</taxon>
        <taxon>Tracheophyta</taxon>
        <taxon>Spermatophyta</taxon>
        <taxon>Magnoliopsida</taxon>
        <taxon>Magnoliidae</taxon>
        <taxon>Piperales</taxon>
        <taxon>Aristolochiaceae</taxon>
        <taxon>Aristolochia</taxon>
    </lineage>
</organism>
<dbReference type="SUPFAM" id="SSF48371">
    <property type="entry name" value="ARM repeat"/>
    <property type="match status" value="2"/>
</dbReference>
<feature type="repeat" description="ARM" evidence="2">
    <location>
        <begin position="385"/>
        <end position="413"/>
    </location>
</feature>
<gene>
    <name evidence="3" type="ORF">H6P81_014811</name>
</gene>
<dbReference type="Proteomes" id="UP000825729">
    <property type="component" value="Unassembled WGS sequence"/>
</dbReference>
<keyword evidence="4" id="KW-1185">Reference proteome</keyword>
<dbReference type="InterPro" id="IPR011989">
    <property type="entry name" value="ARM-like"/>
</dbReference>
<dbReference type="Gene3D" id="1.25.10.10">
    <property type="entry name" value="Leucine-rich Repeat Variant"/>
    <property type="match status" value="3"/>
</dbReference>
<evidence type="ECO:0000313" key="3">
    <source>
        <dbReference type="EMBL" id="KAG9443471.1"/>
    </source>
</evidence>
<protein>
    <submittedName>
        <fullName evidence="3">Uncharacterized protein</fullName>
    </submittedName>
</protein>
<sequence length="467" mass="50815">MDRYVKNLLETGSDWAQASQLFEKLISCEGEDLQIKATIHLARLSKYAPETTLAQAVPILVELLGTPISGRHPSVQEAAAYCLNCLALHGAGSLCALIAQCGAIPLTLSLLPQSQPRFRKILLKCLRTIVTCDGISRRILSRNGGLDVILNLLSSSANDMRRYLLEILTALAMLREVRLVIISVGGAPLLIEAAGTGKMVSRTRAAHAIGLLGVTRRVRQMLVGLGAVHVLVHLMRDGDMPAKLTAGNALGIISSHIDYVRPVACSGAIPLFAQLLEGEESLGREIAEDVFCILAVAEENAITIVGHVVRILQNGNDEAKAAAADVLWDLSGYKHSFSVVGTSGAIPLLLELLRGGNEDVREKASGAIAQLSYDERDREALVEEGAIPLLIELLSDQSEELKDNAAEALINFSEDPILRERISQVVDMQSFRELQQRFVRFRMSDEYTVRSLRQMSIDQFVAEPELA</sequence>
<name>A0AAV7E6K8_ARIFI</name>
<comment type="caution">
    <text evidence="3">The sequence shown here is derived from an EMBL/GenBank/DDBJ whole genome shotgun (WGS) entry which is preliminary data.</text>
</comment>
<dbReference type="PANTHER" id="PTHR46241:SF1">
    <property type="entry name" value="OUTER DYNEIN ARM-DOCKING COMPLEX SUBUNIT 2"/>
    <property type="match status" value="1"/>
</dbReference>
<feature type="repeat" description="HEAT" evidence="1">
    <location>
        <begin position="386"/>
        <end position="414"/>
    </location>
</feature>
<dbReference type="InterPro" id="IPR000225">
    <property type="entry name" value="Armadillo"/>
</dbReference>
<dbReference type="PROSITE" id="PS50176">
    <property type="entry name" value="ARM_REPEAT"/>
    <property type="match status" value="2"/>
</dbReference>
<evidence type="ECO:0000256" key="1">
    <source>
        <dbReference type="PROSITE-ProRule" id="PRU00103"/>
    </source>
</evidence>
<dbReference type="PANTHER" id="PTHR46241">
    <property type="entry name" value="ARMADILLO REPEAT-CONTAINING PROTEIN 4 ARMC4"/>
    <property type="match status" value="1"/>
</dbReference>
<dbReference type="AlphaFoldDB" id="A0AAV7E6K8"/>
<dbReference type="EMBL" id="JAINDJ010000006">
    <property type="protein sequence ID" value="KAG9443471.1"/>
    <property type="molecule type" value="Genomic_DNA"/>
</dbReference>
<reference evidence="3 4" key="1">
    <citation type="submission" date="2021-07" db="EMBL/GenBank/DDBJ databases">
        <title>The Aristolochia fimbriata genome: insights into angiosperm evolution, floral development and chemical biosynthesis.</title>
        <authorList>
            <person name="Jiao Y."/>
        </authorList>
    </citation>
    <scope>NUCLEOTIDE SEQUENCE [LARGE SCALE GENOMIC DNA]</scope>
    <source>
        <strain evidence="3">IBCAS-2021</strain>
        <tissue evidence="3">Leaf</tissue>
    </source>
</reference>
<evidence type="ECO:0000313" key="4">
    <source>
        <dbReference type="Proteomes" id="UP000825729"/>
    </source>
</evidence>
<evidence type="ECO:0000256" key="2">
    <source>
        <dbReference type="PROSITE-ProRule" id="PRU00259"/>
    </source>
</evidence>
<dbReference type="Pfam" id="PF00514">
    <property type="entry name" value="Arm"/>
    <property type="match status" value="2"/>
</dbReference>
<proteinExistence type="predicted"/>
<accession>A0AAV7E6K8</accession>
<dbReference type="InterPro" id="IPR021133">
    <property type="entry name" value="HEAT_type_2"/>
</dbReference>
<feature type="repeat" description="ARM" evidence="2">
    <location>
        <begin position="344"/>
        <end position="386"/>
    </location>
</feature>
<dbReference type="InterPro" id="IPR016024">
    <property type="entry name" value="ARM-type_fold"/>
</dbReference>
<dbReference type="PROSITE" id="PS50077">
    <property type="entry name" value="HEAT_REPEAT"/>
    <property type="match status" value="1"/>
</dbReference>